<comment type="pathway">
    <text evidence="1 11">Purine metabolism; 7-cyano-7-deazaguanine biosynthesis.</text>
</comment>
<reference evidence="12 13" key="1">
    <citation type="journal article" date="2017" name="Front. Microbiol.">
        <title>Comparative Genomic Analysis of the Class Epsilonproteobacteria and Proposed Reclassification to Epsilonbacteraeota (phyl. nov.).</title>
        <authorList>
            <person name="Waite D.W."/>
            <person name="Vanwonterghem I."/>
            <person name="Rinke C."/>
            <person name="Parks D.H."/>
            <person name="Zhang Y."/>
            <person name="Takai K."/>
            <person name="Sievert S.M."/>
            <person name="Simon J."/>
            <person name="Campbell B.J."/>
            <person name="Hanson T.E."/>
            <person name="Woyke T."/>
            <person name="Klotz M.G."/>
            <person name="Hugenholtz P."/>
        </authorList>
    </citation>
    <scope>NUCLEOTIDE SEQUENCE [LARGE SCALE GENOMIC DNA]</scope>
    <source>
        <strain evidence="12">UBA11420</strain>
    </source>
</reference>
<protein>
    <recommendedName>
        <fullName evidence="9 11">7-cyano-7-deazaguanine synthase</fullName>
        <ecNumber evidence="9 11">6.3.4.20</ecNumber>
    </recommendedName>
    <alternativeName>
        <fullName evidence="11">7-cyano-7-carbaguanine synthase</fullName>
    </alternativeName>
    <alternativeName>
        <fullName evidence="11">PreQ(0) synthase</fullName>
    </alternativeName>
    <alternativeName>
        <fullName evidence="11">Queuosine biosynthesis protein QueC</fullName>
    </alternativeName>
</protein>
<evidence type="ECO:0000256" key="3">
    <source>
        <dbReference type="ARBA" id="ARBA00022723"/>
    </source>
</evidence>
<dbReference type="Gene3D" id="3.40.50.620">
    <property type="entry name" value="HUPs"/>
    <property type="match status" value="1"/>
</dbReference>
<keyword evidence="3 11" id="KW-0479">Metal-binding</keyword>
<dbReference type="InterPro" id="IPR014729">
    <property type="entry name" value="Rossmann-like_a/b/a_fold"/>
</dbReference>
<sequence length="222" mass="24724">MKKALVVFSGGQDSTTCLGWAKNRFDYVETITFDYGQKHRVEIAQAQKIAEILHVKNTVLSLDAFSQLNDSALIDATQDISAHHKTHTNLPASFVPNRNAIFFTLAHAFAQKQDIEHLVIGVNQTDYSGYPDCREPFVKALELALNLGSEASITFHYPLMHLTKAETFALSHEEGVLDLVIDESHTCYNGVHTHKHAWGYGCGECPACVLRKQGFEAFCKGR</sequence>
<dbReference type="AlphaFoldDB" id="A0A2D3WBN0"/>
<evidence type="ECO:0000256" key="6">
    <source>
        <dbReference type="ARBA" id="ARBA00022833"/>
    </source>
</evidence>
<comment type="function">
    <text evidence="11">Catalyzes the ATP-dependent conversion of 7-carboxy-7-deazaguanine (CDG) to 7-cyano-7-deazaguanine (preQ(0)).</text>
</comment>
<keyword evidence="4 11" id="KW-0547">Nucleotide-binding</keyword>
<comment type="similarity">
    <text evidence="8 11">Belongs to the QueC family.</text>
</comment>
<evidence type="ECO:0000313" key="12">
    <source>
        <dbReference type="EMBL" id="DAB35696.1"/>
    </source>
</evidence>
<organism evidence="12 13">
    <name type="scientific">Sulfurospirillum cavolei</name>
    <dbReference type="NCBI Taxonomy" id="366522"/>
    <lineage>
        <taxon>Bacteria</taxon>
        <taxon>Pseudomonadati</taxon>
        <taxon>Campylobacterota</taxon>
        <taxon>Epsilonproteobacteria</taxon>
        <taxon>Campylobacterales</taxon>
        <taxon>Sulfurospirillaceae</taxon>
        <taxon>Sulfurospirillum</taxon>
    </lineage>
</organism>
<comment type="catalytic activity">
    <reaction evidence="10 11">
        <text>7-carboxy-7-carbaguanine + NH4(+) + 2 ATP = 7-cyano-7-carbaguanine + 2 AMP + 2 diphosphate + 2 H(+)</text>
        <dbReference type="Rhea" id="RHEA:27982"/>
        <dbReference type="ChEBI" id="CHEBI:15378"/>
        <dbReference type="ChEBI" id="CHEBI:28938"/>
        <dbReference type="ChEBI" id="CHEBI:30616"/>
        <dbReference type="ChEBI" id="CHEBI:33019"/>
        <dbReference type="ChEBI" id="CHEBI:45075"/>
        <dbReference type="ChEBI" id="CHEBI:61036"/>
        <dbReference type="ChEBI" id="CHEBI:456215"/>
        <dbReference type="EC" id="6.3.4.20"/>
    </reaction>
</comment>
<evidence type="ECO:0000256" key="11">
    <source>
        <dbReference type="HAMAP-Rule" id="MF_01633"/>
    </source>
</evidence>
<dbReference type="STRING" id="366522.GCA_001548055_00533"/>
<dbReference type="EMBL" id="DLUG01000225">
    <property type="protein sequence ID" value="DAB35696.1"/>
    <property type="molecule type" value="Genomic_DNA"/>
</dbReference>
<evidence type="ECO:0000256" key="2">
    <source>
        <dbReference type="ARBA" id="ARBA00022598"/>
    </source>
</evidence>
<dbReference type="Pfam" id="PF06508">
    <property type="entry name" value="QueC"/>
    <property type="match status" value="1"/>
</dbReference>
<dbReference type="PANTHER" id="PTHR42914:SF1">
    <property type="entry name" value="7-CYANO-7-DEAZAGUANINE SYNTHASE"/>
    <property type="match status" value="1"/>
</dbReference>
<dbReference type="GO" id="GO:0005524">
    <property type="term" value="F:ATP binding"/>
    <property type="evidence" value="ECO:0007669"/>
    <property type="project" value="UniProtKB-UniRule"/>
</dbReference>
<keyword evidence="2 11" id="KW-0436">Ligase</keyword>
<keyword evidence="7 11" id="KW-0067">ATP-binding</keyword>
<keyword evidence="5 11" id="KW-0671">Queuosine biosynthesis</keyword>
<name>A0A2D3WBN0_9BACT</name>
<evidence type="ECO:0000313" key="13">
    <source>
        <dbReference type="Proteomes" id="UP000231638"/>
    </source>
</evidence>
<comment type="cofactor">
    <cofactor evidence="11">
        <name>Zn(2+)</name>
        <dbReference type="ChEBI" id="CHEBI:29105"/>
    </cofactor>
    <text evidence="11">Binds 1 zinc ion per subunit.</text>
</comment>
<evidence type="ECO:0000256" key="4">
    <source>
        <dbReference type="ARBA" id="ARBA00022741"/>
    </source>
</evidence>
<feature type="binding site" evidence="11">
    <location>
        <position position="205"/>
    </location>
    <ligand>
        <name>Zn(2+)</name>
        <dbReference type="ChEBI" id="CHEBI:29105"/>
    </ligand>
</feature>
<dbReference type="GO" id="GO:0008270">
    <property type="term" value="F:zinc ion binding"/>
    <property type="evidence" value="ECO:0007669"/>
    <property type="project" value="UniProtKB-UniRule"/>
</dbReference>
<dbReference type="GO" id="GO:0016879">
    <property type="term" value="F:ligase activity, forming carbon-nitrogen bonds"/>
    <property type="evidence" value="ECO:0007669"/>
    <property type="project" value="UniProtKB-UniRule"/>
</dbReference>
<evidence type="ECO:0000256" key="9">
    <source>
        <dbReference type="ARBA" id="ARBA00039149"/>
    </source>
</evidence>
<evidence type="ECO:0000256" key="5">
    <source>
        <dbReference type="ARBA" id="ARBA00022785"/>
    </source>
</evidence>
<dbReference type="InterPro" id="IPR018317">
    <property type="entry name" value="QueC"/>
</dbReference>
<accession>A0A2D3WBN0</accession>
<evidence type="ECO:0000256" key="8">
    <source>
        <dbReference type="ARBA" id="ARBA00037993"/>
    </source>
</evidence>
<dbReference type="PIRSF" id="PIRSF006293">
    <property type="entry name" value="ExsB"/>
    <property type="match status" value="1"/>
</dbReference>
<dbReference type="SUPFAM" id="SSF52402">
    <property type="entry name" value="Adenine nucleotide alpha hydrolases-like"/>
    <property type="match status" value="1"/>
</dbReference>
<gene>
    <name evidence="11 12" type="primary">queC</name>
    <name evidence="12" type="ORF">CFH80_08790</name>
</gene>
<dbReference type="NCBIfam" id="TIGR00364">
    <property type="entry name" value="7-cyano-7-deazaguanine synthase QueC"/>
    <property type="match status" value="1"/>
</dbReference>
<keyword evidence="6 11" id="KW-0862">Zinc</keyword>
<dbReference type="Proteomes" id="UP000231638">
    <property type="component" value="Unassembled WGS sequence"/>
</dbReference>
<dbReference type="HAMAP" id="MF_01633">
    <property type="entry name" value="QueC"/>
    <property type="match status" value="1"/>
</dbReference>
<dbReference type="CDD" id="cd01995">
    <property type="entry name" value="QueC-like"/>
    <property type="match status" value="1"/>
</dbReference>
<proteinExistence type="inferred from homology"/>
<comment type="caution">
    <text evidence="12">The sequence shown here is derived from an EMBL/GenBank/DDBJ whole genome shotgun (WGS) entry which is preliminary data.</text>
</comment>
<feature type="binding site" evidence="11">
    <location>
        <begin position="8"/>
        <end position="18"/>
    </location>
    <ligand>
        <name>ATP</name>
        <dbReference type="ChEBI" id="CHEBI:30616"/>
    </ligand>
</feature>
<evidence type="ECO:0000256" key="1">
    <source>
        <dbReference type="ARBA" id="ARBA00005061"/>
    </source>
</evidence>
<feature type="binding site" evidence="11">
    <location>
        <position position="208"/>
    </location>
    <ligand>
        <name>Zn(2+)</name>
        <dbReference type="ChEBI" id="CHEBI:29105"/>
    </ligand>
</feature>
<dbReference type="GO" id="GO:0008616">
    <property type="term" value="P:tRNA queuosine(34) biosynthetic process"/>
    <property type="evidence" value="ECO:0007669"/>
    <property type="project" value="UniProtKB-UniRule"/>
</dbReference>
<feature type="binding site" evidence="11">
    <location>
        <position position="187"/>
    </location>
    <ligand>
        <name>Zn(2+)</name>
        <dbReference type="ChEBI" id="CHEBI:29105"/>
    </ligand>
</feature>
<dbReference type="EC" id="6.3.4.20" evidence="9 11"/>
<evidence type="ECO:0000256" key="7">
    <source>
        <dbReference type="ARBA" id="ARBA00022840"/>
    </source>
</evidence>
<feature type="binding site" evidence="11">
    <location>
        <position position="202"/>
    </location>
    <ligand>
        <name>Zn(2+)</name>
        <dbReference type="ChEBI" id="CHEBI:29105"/>
    </ligand>
</feature>
<dbReference type="PANTHER" id="PTHR42914">
    <property type="entry name" value="7-CYANO-7-DEAZAGUANINE SYNTHASE"/>
    <property type="match status" value="1"/>
</dbReference>
<evidence type="ECO:0000256" key="10">
    <source>
        <dbReference type="ARBA" id="ARBA00047890"/>
    </source>
</evidence>
<dbReference type="UniPathway" id="UPA00391"/>